<dbReference type="InterPro" id="IPR000748">
    <property type="entry name" value="PsdUridine_synth_RsuA/RluB/E/F"/>
</dbReference>
<dbReference type="EMBL" id="CP035758">
    <property type="protein sequence ID" value="QBD79462.1"/>
    <property type="molecule type" value="Genomic_DNA"/>
</dbReference>
<evidence type="ECO:0000313" key="6">
    <source>
        <dbReference type="EMBL" id="QBD79462.1"/>
    </source>
</evidence>
<dbReference type="GO" id="GO:0000455">
    <property type="term" value="P:enzyme-directed rRNA pseudouridine synthesis"/>
    <property type="evidence" value="ECO:0007669"/>
    <property type="project" value="UniProtKB-ARBA"/>
</dbReference>
<evidence type="ECO:0000259" key="5">
    <source>
        <dbReference type="SMART" id="SM00363"/>
    </source>
</evidence>
<dbReference type="GO" id="GO:0120159">
    <property type="term" value="F:rRNA pseudouridine synthase activity"/>
    <property type="evidence" value="ECO:0007669"/>
    <property type="project" value="UniProtKB-ARBA"/>
</dbReference>
<sequence length="255" mass="28171">MKDTEQTSPQGERLARFLAHAGIASRRHAEELIAGGRVKVNGTAVTTQGTRIDPRTDRVSVDGKVVKAAPVQHIYLLLHKPAGYLSTVHDPQGRPTVLDLLPAALRQQRVYPIGRLDLETSGLLLLSNDGELALQLTHPRYQQEKHYEALVQGQPEPSTLQALRQGVYFTEDDGQRHKSAPARVRLLGKEGTQSRLALTIHEGRKRQIRRMLAAVGHPVIRLARVGIGSLNLSGLAPGKWRYLSETEVQALRKAK</sequence>
<reference evidence="6 7" key="1">
    <citation type="submission" date="2019-01" db="EMBL/GenBank/DDBJ databases">
        <title>Ktedonosporobacter rubrisoli SCAWS-G2.</title>
        <authorList>
            <person name="Huang Y."/>
            <person name="Yan B."/>
        </authorList>
    </citation>
    <scope>NUCLEOTIDE SEQUENCE [LARGE SCALE GENOMIC DNA]</scope>
    <source>
        <strain evidence="6 7">SCAWS-G2</strain>
    </source>
</reference>
<dbReference type="CDD" id="cd02870">
    <property type="entry name" value="PseudoU_synth_RsuA_like"/>
    <property type="match status" value="1"/>
</dbReference>
<dbReference type="RefSeq" id="WP_129890514.1">
    <property type="nucleotide sequence ID" value="NZ_CP035758.1"/>
</dbReference>
<dbReference type="NCBIfam" id="TIGR00093">
    <property type="entry name" value="pseudouridine synthase"/>
    <property type="match status" value="1"/>
</dbReference>
<name>A0A4P6JVS6_KTERU</name>
<dbReference type="FunFam" id="3.10.290.10:FF:000003">
    <property type="entry name" value="Pseudouridine synthase"/>
    <property type="match status" value="1"/>
</dbReference>
<dbReference type="InterPro" id="IPR002942">
    <property type="entry name" value="S4_RNA-bd"/>
</dbReference>
<protein>
    <recommendedName>
        <fullName evidence="4">Pseudouridine synthase</fullName>
        <ecNumber evidence="4">5.4.99.-</ecNumber>
    </recommendedName>
</protein>
<dbReference type="GO" id="GO:0003723">
    <property type="term" value="F:RNA binding"/>
    <property type="evidence" value="ECO:0007669"/>
    <property type="project" value="UniProtKB-KW"/>
</dbReference>
<comment type="similarity">
    <text evidence="1 4">Belongs to the pseudouridine synthase RsuA family.</text>
</comment>
<dbReference type="KEGG" id="kbs:EPA93_27155"/>
<evidence type="ECO:0000256" key="2">
    <source>
        <dbReference type="ARBA" id="ARBA00023235"/>
    </source>
</evidence>
<evidence type="ECO:0000256" key="3">
    <source>
        <dbReference type="PROSITE-ProRule" id="PRU00182"/>
    </source>
</evidence>
<dbReference type="Gene3D" id="3.10.290.10">
    <property type="entry name" value="RNA-binding S4 domain"/>
    <property type="match status" value="1"/>
</dbReference>
<gene>
    <name evidence="6" type="ORF">EPA93_27155</name>
</gene>
<evidence type="ECO:0000313" key="7">
    <source>
        <dbReference type="Proteomes" id="UP000290365"/>
    </source>
</evidence>
<dbReference type="PROSITE" id="PS50889">
    <property type="entry name" value="S4"/>
    <property type="match status" value="1"/>
</dbReference>
<evidence type="ECO:0000256" key="4">
    <source>
        <dbReference type="RuleBase" id="RU003887"/>
    </source>
</evidence>
<keyword evidence="3" id="KW-0694">RNA-binding</keyword>
<dbReference type="PROSITE" id="PS01149">
    <property type="entry name" value="PSI_RSU"/>
    <property type="match status" value="1"/>
</dbReference>
<dbReference type="Gene3D" id="3.30.2350.10">
    <property type="entry name" value="Pseudouridine synthase"/>
    <property type="match status" value="1"/>
</dbReference>
<dbReference type="InterPro" id="IPR020103">
    <property type="entry name" value="PsdUridine_synth_cat_dom_sf"/>
</dbReference>
<dbReference type="EC" id="5.4.99.-" evidence="4"/>
<dbReference type="Proteomes" id="UP000290365">
    <property type="component" value="Chromosome"/>
</dbReference>
<dbReference type="AlphaFoldDB" id="A0A4P6JVS6"/>
<dbReference type="InterPro" id="IPR036986">
    <property type="entry name" value="S4_RNA-bd_sf"/>
</dbReference>
<dbReference type="InterPro" id="IPR006145">
    <property type="entry name" value="PsdUridine_synth_RsuA/RluA"/>
</dbReference>
<dbReference type="SUPFAM" id="SSF55174">
    <property type="entry name" value="Alpha-L RNA-binding motif"/>
    <property type="match status" value="1"/>
</dbReference>
<dbReference type="SMART" id="SM00363">
    <property type="entry name" value="S4"/>
    <property type="match status" value="1"/>
</dbReference>
<dbReference type="InterPro" id="IPR050343">
    <property type="entry name" value="RsuA_PseudoU_synthase"/>
</dbReference>
<organism evidence="6 7">
    <name type="scientific">Ktedonosporobacter rubrisoli</name>
    <dbReference type="NCBI Taxonomy" id="2509675"/>
    <lineage>
        <taxon>Bacteria</taxon>
        <taxon>Bacillati</taxon>
        <taxon>Chloroflexota</taxon>
        <taxon>Ktedonobacteria</taxon>
        <taxon>Ktedonobacterales</taxon>
        <taxon>Ktedonosporobacteraceae</taxon>
        <taxon>Ktedonosporobacter</taxon>
    </lineage>
</organism>
<dbReference type="SUPFAM" id="SSF55120">
    <property type="entry name" value="Pseudouridine synthase"/>
    <property type="match status" value="1"/>
</dbReference>
<dbReference type="PANTHER" id="PTHR47683">
    <property type="entry name" value="PSEUDOURIDINE SYNTHASE FAMILY PROTEIN-RELATED"/>
    <property type="match status" value="1"/>
</dbReference>
<dbReference type="Pfam" id="PF00849">
    <property type="entry name" value="PseudoU_synth_2"/>
    <property type="match status" value="1"/>
</dbReference>
<dbReference type="OrthoDB" id="9807213at2"/>
<proteinExistence type="inferred from homology"/>
<dbReference type="InterPro" id="IPR018496">
    <property type="entry name" value="PsdUridine_synth_RsuA/RluB_CS"/>
</dbReference>
<accession>A0A4P6JVS6</accession>
<dbReference type="PANTHER" id="PTHR47683:SF2">
    <property type="entry name" value="RNA-BINDING S4 DOMAIN-CONTAINING PROTEIN"/>
    <property type="match status" value="1"/>
</dbReference>
<evidence type="ECO:0000256" key="1">
    <source>
        <dbReference type="ARBA" id="ARBA00008348"/>
    </source>
</evidence>
<keyword evidence="2 4" id="KW-0413">Isomerase</keyword>
<feature type="domain" description="RNA-binding S4" evidence="5">
    <location>
        <begin position="12"/>
        <end position="72"/>
    </location>
</feature>
<dbReference type="CDD" id="cd00165">
    <property type="entry name" value="S4"/>
    <property type="match status" value="1"/>
</dbReference>
<dbReference type="Pfam" id="PF01479">
    <property type="entry name" value="S4"/>
    <property type="match status" value="1"/>
</dbReference>
<keyword evidence="7" id="KW-1185">Reference proteome</keyword>